<dbReference type="Proteomes" id="UP000006281">
    <property type="component" value="Chromosome"/>
</dbReference>
<feature type="transmembrane region" description="Helical" evidence="1">
    <location>
        <begin position="89"/>
        <end position="111"/>
    </location>
</feature>
<dbReference type="EMBL" id="HE804045">
    <property type="protein sequence ID" value="CCH33102.1"/>
    <property type="molecule type" value="Genomic_DNA"/>
</dbReference>
<dbReference type="PATRIC" id="fig|1179773.3.peg.5876"/>
<dbReference type="AlphaFoldDB" id="K0K6I4"/>
<keyword evidence="1" id="KW-0812">Transmembrane</keyword>
<keyword evidence="1" id="KW-1133">Transmembrane helix</keyword>
<evidence type="ECO:0000256" key="1">
    <source>
        <dbReference type="SAM" id="Phobius"/>
    </source>
</evidence>
<keyword evidence="3" id="KW-1185">Reference proteome</keyword>
<proteinExistence type="predicted"/>
<dbReference type="RefSeq" id="WP_015103213.1">
    <property type="nucleotide sequence ID" value="NC_019673.1"/>
</dbReference>
<gene>
    <name evidence="2" type="ordered locus">BN6_58440</name>
</gene>
<accession>K0K6I4</accession>
<dbReference type="STRING" id="1179773.BN6_58440"/>
<sequence>MTGSEKFSVNPYLHTVLTFVFGLLLLVGGSGLVLTIGVEGGRGEAVDCGSVATGLPSSVAHDPGGKRPASQVAETVATCEAALTTRRTWAWPATAVGALGLVLVLLLVRWVHPPPRWWFEDVKGSHR</sequence>
<protein>
    <submittedName>
        <fullName evidence="2">Putative membrane protein</fullName>
    </submittedName>
</protein>
<organism evidence="2 3">
    <name type="scientific">Saccharothrix espanaensis (strain ATCC 51144 / DSM 44229 / JCM 9112 / NBRC 15066 / NRRL 15764)</name>
    <dbReference type="NCBI Taxonomy" id="1179773"/>
    <lineage>
        <taxon>Bacteria</taxon>
        <taxon>Bacillati</taxon>
        <taxon>Actinomycetota</taxon>
        <taxon>Actinomycetes</taxon>
        <taxon>Pseudonocardiales</taxon>
        <taxon>Pseudonocardiaceae</taxon>
        <taxon>Saccharothrix</taxon>
    </lineage>
</organism>
<dbReference type="KEGG" id="sesp:BN6_58440"/>
<dbReference type="BioCyc" id="SESP1179773:BN6_RS28100-MONOMER"/>
<dbReference type="HOGENOM" id="CLU_1968953_0_0_11"/>
<evidence type="ECO:0000313" key="3">
    <source>
        <dbReference type="Proteomes" id="UP000006281"/>
    </source>
</evidence>
<feature type="transmembrane region" description="Helical" evidence="1">
    <location>
        <begin position="12"/>
        <end position="34"/>
    </location>
</feature>
<name>K0K6I4_SACES</name>
<keyword evidence="1" id="KW-0472">Membrane</keyword>
<evidence type="ECO:0000313" key="2">
    <source>
        <dbReference type="EMBL" id="CCH33102.1"/>
    </source>
</evidence>
<reference evidence="2 3" key="1">
    <citation type="journal article" date="2012" name="BMC Genomics">
        <title>Complete genome sequence of Saccharothrix espanaensis DSM 44229T and comparison to the other completely sequenced Pseudonocardiaceae.</title>
        <authorList>
            <person name="Strobel T."/>
            <person name="Al-Dilaimi A."/>
            <person name="Blom J."/>
            <person name="Gessner A."/>
            <person name="Kalinowski J."/>
            <person name="Luzhetska M."/>
            <person name="Puhler A."/>
            <person name="Szczepanowski R."/>
            <person name="Bechthold A."/>
            <person name="Ruckert C."/>
        </authorList>
    </citation>
    <scope>NUCLEOTIDE SEQUENCE [LARGE SCALE GENOMIC DNA]</scope>
    <source>
        <strain evidence="3">ATCC 51144 / DSM 44229 / JCM 9112 / NBRC 15066 / NRRL 15764</strain>
    </source>
</reference>